<feature type="domain" description="Leucine-rich repeat-containing N-terminal plant-type" evidence="13">
    <location>
        <begin position="19"/>
        <end position="58"/>
    </location>
</feature>
<keyword evidence="5 12" id="KW-0812">Transmembrane</keyword>
<dbReference type="SUPFAM" id="SSF52047">
    <property type="entry name" value="RNI-like"/>
    <property type="match status" value="1"/>
</dbReference>
<evidence type="ECO:0000256" key="2">
    <source>
        <dbReference type="ARBA" id="ARBA00009592"/>
    </source>
</evidence>
<dbReference type="Proteomes" id="UP001227230">
    <property type="component" value="Chromosome 8"/>
</dbReference>
<reference evidence="14 15" key="1">
    <citation type="journal article" date="2023" name="Hortic Res">
        <title>The complete reference genome for grapevine (Vitis vinifera L.) genetics and breeding.</title>
        <authorList>
            <person name="Shi X."/>
            <person name="Cao S."/>
            <person name="Wang X."/>
            <person name="Huang S."/>
            <person name="Wang Y."/>
            <person name="Liu Z."/>
            <person name="Liu W."/>
            <person name="Leng X."/>
            <person name="Peng Y."/>
            <person name="Wang N."/>
            <person name="Wang Y."/>
            <person name="Ma Z."/>
            <person name="Xu X."/>
            <person name="Zhang F."/>
            <person name="Xue H."/>
            <person name="Zhong H."/>
            <person name="Wang Y."/>
            <person name="Zhang K."/>
            <person name="Velt A."/>
            <person name="Avia K."/>
            <person name="Holtgrawe D."/>
            <person name="Grimplet J."/>
            <person name="Matus J.T."/>
            <person name="Ware D."/>
            <person name="Wu X."/>
            <person name="Wang H."/>
            <person name="Liu C."/>
            <person name="Fang Y."/>
            <person name="Rustenholz C."/>
            <person name="Cheng Z."/>
            <person name="Xiao H."/>
            <person name="Zhou Y."/>
        </authorList>
    </citation>
    <scope>NUCLEOTIDE SEQUENCE [LARGE SCALE GENOMIC DNA]</scope>
    <source>
        <strain evidence="15">cv. Pinot noir / PN40024</strain>
        <tissue evidence="14">Leaf</tissue>
    </source>
</reference>
<evidence type="ECO:0000256" key="11">
    <source>
        <dbReference type="ARBA" id="ARBA00023180"/>
    </source>
</evidence>
<evidence type="ECO:0000313" key="15">
    <source>
        <dbReference type="Proteomes" id="UP001227230"/>
    </source>
</evidence>
<evidence type="ECO:0000259" key="13">
    <source>
        <dbReference type="Pfam" id="PF08263"/>
    </source>
</evidence>
<dbReference type="Pfam" id="PF00560">
    <property type="entry name" value="LRR_1"/>
    <property type="match status" value="10"/>
</dbReference>
<protein>
    <recommendedName>
        <fullName evidence="13">Leucine-rich repeat-containing N-terminal plant-type domain-containing protein</fullName>
    </recommendedName>
</protein>
<evidence type="ECO:0000256" key="6">
    <source>
        <dbReference type="ARBA" id="ARBA00022729"/>
    </source>
</evidence>
<comment type="subcellular location">
    <subcellularLocation>
        <location evidence="1">Cell membrane</location>
        <topology evidence="1">Single-pass type I membrane protein</topology>
    </subcellularLocation>
</comment>
<dbReference type="PRINTS" id="PR00019">
    <property type="entry name" value="LEURICHRPT"/>
</dbReference>
<comment type="similarity">
    <text evidence="2">Belongs to the RLP family.</text>
</comment>
<evidence type="ECO:0000256" key="7">
    <source>
        <dbReference type="ARBA" id="ARBA00022737"/>
    </source>
</evidence>
<keyword evidence="9 12" id="KW-0472">Membrane</keyword>
<dbReference type="SMART" id="SM00369">
    <property type="entry name" value="LRR_TYP"/>
    <property type="match status" value="9"/>
</dbReference>
<evidence type="ECO:0000256" key="9">
    <source>
        <dbReference type="ARBA" id="ARBA00023136"/>
    </source>
</evidence>
<keyword evidence="4" id="KW-0433">Leucine-rich repeat</keyword>
<dbReference type="PROSITE" id="PS51450">
    <property type="entry name" value="LRR"/>
    <property type="match status" value="1"/>
</dbReference>
<organism evidence="14 15">
    <name type="scientific">Vitis vinifera</name>
    <name type="common">Grape</name>
    <dbReference type="NCBI Taxonomy" id="29760"/>
    <lineage>
        <taxon>Eukaryota</taxon>
        <taxon>Viridiplantae</taxon>
        <taxon>Streptophyta</taxon>
        <taxon>Embryophyta</taxon>
        <taxon>Tracheophyta</taxon>
        <taxon>Spermatophyta</taxon>
        <taxon>Magnoliopsida</taxon>
        <taxon>eudicotyledons</taxon>
        <taxon>Gunneridae</taxon>
        <taxon>Pentapetalae</taxon>
        <taxon>rosids</taxon>
        <taxon>Vitales</taxon>
        <taxon>Vitaceae</taxon>
        <taxon>Viteae</taxon>
        <taxon>Vitis</taxon>
    </lineage>
</organism>
<sequence length="1054" mass="116252">MHCTSVSGECLSDGRVCLEDEVLLLLQLKSSLIFNTAASNKLVSWIQSADCCSWGGVTWDATGRVVSLDLSSEFISGELNSSSSIFSLQYLQSLNLANNTFSSQIPAEFHKLGNLTYLNLSNAGFSGQIPIEISYLTKLVTIDLSSLYFITGIPKLKLENPNLRMLVQNLKKLRELHLDGVIISAQGKEWCWALSSSVPNLQVLSLYSCHLSGPIHYSLKKLQSLSRIRLDDNNIAAPVPEFLSNFSNLTHLQLSSCGLYGTFPEKIFQVPTLQTLDLSYNKLLQGSLPEFPQGGCLETLVLSVTKFSGKLPNSIANLKRLARIELADCDFSGPIPTVMANLTQLVYLDFSHNKFSGAIPSFSLSKNLTLIDLSHNNLTGQISSSHWVGFVNLVTIDFCYNSLYGSLPMPLFSLPSLQKIKLNNNQFSGPFGEFPATSSHPMDTLDLSGNNLEGPIPVSLFDLQHLNILDLSSNKFNGTVELSQFQKLGNLTTLSLSYNNLSINPSRSNPTSPLLPILSTLKLASCKLRTLPDLSSQSMLVILDLSQNQIPGKIPNWIWKIGNGFLSHLNLSHNLLEGLQEPLSNLPPFLSTLDLHSNQLRGPIPTPPSSTYVDYSNNRFTSSIPDDIGTYMNVTVFFSLSKNNITGIIPASICNAHYLQVLDFSDNSLSGKIPSCLIENGDLAVLNLRRNKFKGTIPGEFPGHCLLQTLDLNGNLLEGKIPESLANCKALEVLNLGNNRMNDIFPCWLKNISSLRVLVLRANKFHGPIGCPNSNSTWPMLQIVDLAWNNFSGVLPEKCFSNWRAMMAGEDDVQSKSNHLRFKVLAFSQLYYQDAVTVTSKGQEMELVKVLTLFTSIDFSCNNFQGDIPEDIGDLKLLYVLNLSGNGFTGQIPSSLGQLRQLESLDLSLNKLSGEIPAQLSSLNFLSVLNLSFNGLVGRIPTGNQLQTFSENSFAGNRGLCGFPLNVSCEDATPPTFDGRHSGSRIAIKWDYIAPEIGFVTGLGIVIWPLVLCRRWRKCYYKHVDGILSRILHQKNQGRESGGRRGHGIRRRRM</sequence>
<dbReference type="InterPro" id="IPR046956">
    <property type="entry name" value="RLP23-like"/>
</dbReference>
<dbReference type="SUPFAM" id="SSF52058">
    <property type="entry name" value="L domain-like"/>
    <property type="match status" value="3"/>
</dbReference>
<gene>
    <name evidence="14" type="ORF">VitviT2T_011783</name>
</gene>
<dbReference type="Gene3D" id="3.80.10.10">
    <property type="entry name" value="Ribonuclease Inhibitor"/>
    <property type="match status" value="5"/>
</dbReference>
<dbReference type="PANTHER" id="PTHR48061">
    <property type="entry name" value="LEUCINE-RICH REPEAT RECEPTOR PROTEIN KINASE EMS1-LIKE-RELATED"/>
    <property type="match status" value="1"/>
</dbReference>
<keyword evidence="3" id="KW-1003">Cell membrane</keyword>
<dbReference type="InterPro" id="IPR013210">
    <property type="entry name" value="LRR_N_plant-typ"/>
</dbReference>
<evidence type="ECO:0000256" key="4">
    <source>
        <dbReference type="ARBA" id="ARBA00022614"/>
    </source>
</evidence>
<dbReference type="InterPro" id="IPR032675">
    <property type="entry name" value="LRR_dom_sf"/>
</dbReference>
<keyword evidence="7" id="KW-0677">Repeat</keyword>
<evidence type="ECO:0000256" key="3">
    <source>
        <dbReference type="ARBA" id="ARBA00022475"/>
    </source>
</evidence>
<keyword evidence="10" id="KW-0675">Receptor</keyword>
<keyword evidence="15" id="KW-1185">Reference proteome</keyword>
<dbReference type="InterPro" id="IPR001611">
    <property type="entry name" value="Leu-rich_rpt"/>
</dbReference>
<evidence type="ECO:0000256" key="1">
    <source>
        <dbReference type="ARBA" id="ARBA00004251"/>
    </source>
</evidence>
<evidence type="ECO:0000256" key="12">
    <source>
        <dbReference type="SAM" id="Phobius"/>
    </source>
</evidence>
<dbReference type="PANTHER" id="PTHR48061:SF2">
    <property type="entry name" value="RECEPTOR LIKE PROTEIN 30-LIKE"/>
    <property type="match status" value="1"/>
</dbReference>
<dbReference type="EMBL" id="CP126655">
    <property type="protein sequence ID" value="WJZ92807.1"/>
    <property type="molecule type" value="Genomic_DNA"/>
</dbReference>
<dbReference type="InterPro" id="IPR003591">
    <property type="entry name" value="Leu-rich_rpt_typical-subtyp"/>
</dbReference>
<evidence type="ECO:0000256" key="8">
    <source>
        <dbReference type="ARBA" id="ARBA00022989"/>
    </source>
</evidence>
<dbReference type="Pfam" id="PF08263">
    <property type="entry name" value="LRRNT_2"/>
    <property type="match status" value="1"/>
</dbReference>
<dbReference type="Pfam" id="PF13855">
    <property type="entry name" value="LRR_8"/>
    <property type="match status" value="2"/>
</dbReference>
<name>A0ABY9CCM1_VITVI</name>
<proteinExistence type="inferred from homology"/>
<evidence type="ECO:0000256" key="5">
    <source>
        <dbReference type="ARBA" id="ARBA00022692"/>
    </source>
</evidence>
<evidence type="ECO:0000256" key="10">
    <source>
        <dbReference type="ARBA" id="ARBA00023170"/>
    </source>
</evidence>
<evidence type="ECO:0000313" key="14">
    <source>
        <dbReference type="EMBL" id="WJZ92807.1"/>
    </source>
</evidence>
<keyword evidence="6" id="KW-0732">Signal</keyword>
<accession>A0ABY9CCM1</accession>
<feature type="transmembrane region" description="Helical" evidence="12">
    <location>
        <begin position="992"/>
        <end position="1013"/>
    </location>
</feature>
<keyword evidence="11" id="KW-0325">Glycoprotein</keyword>
<keyword evidence="8 12" id="KW-1133">Transmembrane helix</keyword>